<keyword evidence="6 11" id="KW-0694">RNA-binding</keyword>
<feature type="region of interest" description="Disordered" evidence="12">
    <location>
        <begin position="176"/>
        <end position="198"/>
    </location>
</feature>
<dbReference type="GO" id="GO:0031167">
    <property type="term" value="P:rRNA methylation"/>
    <property type="evidence" value="ECO:0007669"/>
    <property type="project" value="TreeGrafter"/>
</dbReference>
<dbReference type="PANTHER" id="PTHR22808:SF3">
    <property type="entry name" value="5-METHYLCYTOSINE RRNA METHYLTRANSFERASE NSUN4"/>
    <property type="match status" value="1"/>
</dbReference>
<dbReference type="InterPro" id="IPR001678">
    <property type="entry name" value="MeTrfase_RsmB-F_NOP2_dom"/>
</dbReference>
<keyword evidence="5 11" id="KW-0949">S-adenosyl-L-methionine</keyword>
<dbReference type="InterPro" id="IPR049560">
    <property type="entry name" value="MeTrfase_RsmB-F_NOP2_cat"/>
</dbReference>
<proteinExistence type="inferred from homology"/>
<dbReference type="GO" id="GO:0005762">
    <property type="term" value="C:mitochondrial large ribosomal subunit"/>
    <property type="evidence" value="ECO:0007669"/>
    <property type="project" value="TreeGrafter"/>
</dbReference>
<dbReference type="Gene3D" id="3.40.50.150">
    <property type="entry name" value="Vaccinia Virus protein VP39"/>
    <property type="match status" value="1"/>
</dbReference>
<comment type="caution">
    <text evidence="11">Lacks conserved residue(s) required for the propagation of feature annotation.</text>
</comment>
<evidence type="ECO:0000313" key="15">
    <source>
        <dbReference type="Proteomes" id="UP001292094"/>
    </source>
</evidence>
<sequence length="562" mass="63424">MGRGTPSHQPPQGYMAPAESGWSCLVQHQYYQSLTQSQSKVNKQTNYFYLVESTNELRMFGVCRLRTGDNTTRTLWYLQRRFRKKSKRNQPKVTNIERAQDYFDISYPPIYGSRWKSVRLALLSKPKYISLINNFANYEATMESFENLGATDIRHIYNHKVERMNEYKHLKNTEALTEDGKESSTTEEGQPIRPSLIELDDEEIAARQKVEPKALYPEEYRQRVMSRGGDVGSLDIDFSHRVVSPSEAGMGRDGIMVDHVPSTRLKGLENWLEETDVFLQGSVGDDHIGLKVEKQLEPIHLPSSLKIYSFNKGDITDFPSPKMDRDLKVLDHCCLDGGSVLPVLALGIEAGDKVLDTCAAPGGKSLIALQSFLPYVMVSNDVTDGRMKRLRSMLDQYIPQGLSNLQNLSILTQYNRCTIMERDAYDKVLVDVPCLTDRHSLQESDNSLFKPARAKERLSLPELQSSLLVSALHAVRPGGCVVYSTCTLSPLQNDGAVHLALSKIWQETTIDCAIVDMSYAITPLKTVYRFGTNLGLRYGQVVLPSLLSNFGPTYFAKIKRIK</sequence>
<accession>A0AAE1Q3V5</accession>
<evidence type="ECO:0000256" key="9">
    <source>
        <dbReference type="ARBA" id="ARBA00042050"/>
    </source>
</evidence>
<feature type="binding site" evidence="11">
    <location>
        <position position="431"/>
    </location>
    <ligand>
        <name>S-adenosyl-L-methionine</name>
        <dbReference type="ChEBI" id="CHEBI:59789"/>
    </ligand>
</feature>
<evidence type="ECO:0000259" key="13">
    <source>
        <dbReference type="PROSITE" id="PS51686"/>
    </source>
</evidence>
<dbReference type="PRINTS" id="PR02008">
    <property type="entry name" value="RCMTFAMILY"/>
</dbReference>
<feature type="domain" description="SAM-dependent MTase RsmB/NOP-type" evidence="13">
    <location>
        <begin position="336"/>
        <end position="561"/>
    </location>
</feature>
<evidence type="ECO:0000313" key="14">
    <source>
        <dbReference type="EMBL" id="KAK4319166.1"/>
    </source>
</evidence>
<comment type="subcellular location">
    <subcellularLocation>
        <location evidence="1">Mitochondrion</location>
    </subcellularLocation>
</comment>
<name>A0AAE1Q3V5_9EUCA</name>
<dbReference type="InterPro" id="IPR029063">
    <property type="entry name" value="SAM-dependent_MTases_sf"/>
</dbReference>
<keyword evidence="15" id="KW-1185">Reference proteome</keyword>
<evidence type="ECO:0000256" key="5">
    <source>
        <dbReference type="ARBA" id="ARBA00022691"/>
    </source>
</evidence>
<evidence type="ECO:0000256" key="2">
    <source>
        <dbReference type="ARBA" id="ARBA00022552"/>
    </source>
</evidence>
<comment type="catalytic activity">
    <reaction evidence="10">
        <text>a cytidine in rRNA + S-adenosyl-L-methionine = a 5-methylcytidine in rRNA + S-adenosyl-L-homocysteine + H(+)</text>
        <dbReference type="Rhea" id="RHEA:61484"/>
        <dbReference type="Rhea" id="RHEA-COMP:15836"/>
        <dbReference type="Rhea" id="RHEA-COMP:15837"/>
        <dbReference type="ChEBI" id="CHEBI:15378"/>
        <dbReference type="ChEBI" id="CHEBI:57856"/>
        <dbReference type="ChEBI" id="CHEBI:59789"/>
        <dbReference type="ChEBI" id="CHEBI:74483"/>
        <dbReference type="ChEBI" id="CHEBI:82748"/>
    </reaction>
</comment>
<dbReference type="PANTHER" id="PTHR22808">
    <property type="entry name" value="NCL1 YEAST -RELATED NOL1/NOP2/FMU SUN DOMAIN-CONTAINING"/>
    <property type="match status" value="1"/>
</dbReference>
<evidence type="ECO:0000256" key="6">
    <source>
        <dbReference type="ARBA" id="ARBA00022884"/>
    </source>
</evidence>
<dbReference type="GO" id="GO:0003723">
    <property type="term" value="F:RNA binding"/>
    <property type="evidence" value="ECO:0007669"/>
    <property type="project" value="UniProtKB-UniRule"/>
</dbReference>
<evidence type="ECO:0000256" key="10">
    <source>
        <dbReference type="ARBA" id="ARBA00049302"/>
    </source>
</evidence>
<dbReference type="Pfam" id="PF01189">
    <property type="entry name" value="Methyltr_RsmB-F"/>
    <property type="match status" value="1"/>
</dbReference>
<keyword evidence="4 11" id="KW-0808">Transferase</keyword>
<gene>
    <name evidence="14" type="ORF">Pmani_009868</name>
</gene>
<protein>
    <recommendedName>
        <fullName evidence="9">NOL1/NOP2/Sun domain family member 4</fullName>
    </recommendedName>
</protein>
<comment type="caution">
    <text evidence="14">The sequence shown here is derived from an EMBL/GenBank/DDBJ whole genome shotgun (WGS) entry which is preliminary data.</text>
</comment>
<keyword evidence="8" id="KW-0496">Mitochondrion</keyword>
<keyword evidence="7" id="KW-0809">Transit peptide</keyword>
<evidence type="ECO:0000256" key="7">
    <source>
        <dbReference type="ARBA" id="ARBA00022946"/>
    </source>
</evidence>
<evidence type="ECO:0000256" key="4">
    <source>
        <dbReference type="ARBA" id="ARBA00022679"/>
    </source>
</evidence>
<dbReference type="SUPFAM" id="SSF53335">
    <property type="entry name" value="S-adenosyl-L-methionine-dependent methyltransferases"/>
    <property type="match status" value="1"/>
</dbReference>
<reference evidence="14" key="1">
    <citation type="submission" date="2023-11" db="EMBL/GenBank/DDBJ databases">
        <title>Genome assemblies of two species of porcelain crab, Petrolisthes cinctipes and Petrolisthes manimaculis (Anomura: Porcellanidae).</title>
        <authorList>
            <person name="Angst P."/>
        </authorList>
    </citation>
    <scope>NUCLEOTIDE SEQUENCE</scope>
    <source>
        <strain evidence="14">PB745_02</strain>
        <tissue evidence="14">Gill</tissue>
    </source>
</reference>
<feature type="active site" description="Nucleophile" evidence="11">
    <location>
        <position position="486"/>
    </location>
</feature>
<comment type="similarity">
    <text evidence="11">Belongs to the class I-like SAM-binding methyltransferase superfamily. RsmB/NOP family.</text>
</comment>
<dbReference type="Proteomes" id="UP001292094">
    <property type="component" value="Unassembled WGS sequence"/>
</dbReference>
<dbReference type="EMBL" id="JAWZYT010000776">
    <property type="protein sequence ID" value="KAK4319166.1"/>
    <property type="molecule type" value="Genomic_DNA"/>
</dbReference>
<evidence type="ECO:0000256" key="11">
    <source>
        <dbReference type="PROSITE-ProRule" id="PRU01023"/>
    </source>
</evidence>
<evidence type="ECO:0000256" key="1">
    <source>
        <dbReference type="ARBA" id="ARBA00004173"/>
    </source>
</evidence>
<feature type="binding site" evidence="11">
    <location>
        <position position="381"/>
    </location>
    <ligand>
        <name>S-adenosyl-L-methionine</name>
        <dbReference type="ChEBI" id="CHEBI:59789"/>
    </ligand>
</feature>
<dbReference type="Gene3D" id="6.20.240.40">
    <property type="match status" value="1"/>
</dbReference>
<dbReference type="FunFam" id="3.40.50.150:FF:000055">
    <property type="entry name" value="5-methylcytosine rRNA methyltransferase NSUN4"/>
    <property type="match status" value="1"/>
</dbReference>
<feature type="binding site" evidence="11">
    <location>
        <begin position="358"/>
        <end position="364"/>
    </location>
    <ligand>
        <name>S-adenosyl-L-methionine</name>
        <dbReference type="ChEBI" id="CHEBI:59789"/>
    </ligand>
</feature>
<dbReference type="AlphaFoldDB" id="A0AAE1Q3V5"/>
<organism evidence="14 15">
    <name type="scientific">Petrolisthes manimaculis</name>
    <dbReference type="NCBI Taxonomy" id="1843537"/>
    <lineage>
        <taxon>Eukaryota</taxon>
        <taxon>Metazoa</taxon>
        <taxon>Ecdysozoa</taxon>
        <taxon>Arthropoda</taxon>
        <taxon>Crustacea</taxon>
        <taxon>Multicrustacea</taxon>
        <taxon>Malacostraca</taxon>
        <taxon>Eumalacostraca</taxon>
        <taxon>Eucarida</taxon>
        <taxon>Decapoda</taxon>
        <taxon>Pleocyemata</taxon>
        <taxon>Anomura</taxon>
        <taxon>Galatheoidea</taxon>
        <taxon>Porcellanidae</taxon>
        <taxon>Petrolisthes</taxon>
    </lineage>
</organism>
<evidence type="ECO:0000256" key="12">
    <source>
        <dbReference type="SAM" id="MobiDB-lite"/>
    </source>
</evidence>
<evidence type="ECO:0000256" key="8">
    <source>
        <dbReference type="ARBA" id="ARBA00023128"/>
    </source>
</evidence>
<evidence type="ECO:0000256" key="3">
    <source>
        <dbReference type="ARBA" id="ARBA00022603"/>
    </source>
</evidence>
<dbReference type="PROSITE" id="PS51686">
    <property type="entry name" value="SAM_MT_RSMB_NOP"/>
    <property type="match status" value="1"/>
</dbReference>
<keyword evidence="2" id="KW-0698">rRNA processing</keyword>
<dbReference type="InterPro" id="IPR023267">
    <property type="entry name" value="RCMT"/>
</dbReference>
<keyword evidence="3 11" id="KW-0489">Methyltransferase</keyword>
<dbReference type="GO" id="GO:0008173">
    <property type="term" value="F:RNA methyltransferase activity"/>
    <property type="evidence" value="ECO:0007669"/>
    <property type="project" value="InterPro"/>
</dbReference>